<keyword evidence="10" id="KW-1185">Reference proteome</keyword>
<evidence type="ECO:0000313" key="4">
    <source>
        <dbReference type="EMBL" id="CAF3437253.1"/>
    </source>
</evidence>
<evidence type="ECO:0000313" key="3">
    <source>
        <dbReference type="EMBL" id="CAF3388596.1"/>
    </source>
</evidence>
<evidence type="ECO:0000313" key="7">
    <source>
        <dbReference type="EMBL" id="CAF4555426.1"/>
    </source>
</evidence>
<proteinExistence type="predicted"/>
<dbReference type="EMBL" id="CAJOBP010000934">
    <property type="protein sequence ID" value="CAF4236989.1"/>
    <property type="molecule type" value="Genomic_DNA"/>
</dbReference>
<evidence type="ECO:0000313" key="1">
    <source>
        <dbReference type="EMBL" id="CAF3371089.1"/>
    </source>
</evidence>
<evidence type="ECO:0000313" key="9">
    <source>
        <dbReference type="Proteomes" id="UP000663825"/>
    </source>
</evidence>
<reference evidence="4" key="1">
    <citation type="submission" date="2021-02" db="EMBL/GenBank/DDBJ databases">
        <authorList>
            <person name="Nowell W R."/>
        </authorList>
    </citation>
    <scope>NUCLEOTIDE SEQUENCE</scope>
</reference>
<evidence type="ECO:0008006" key="11">
    <source>
        <dbReference type="Google" id="ProtNLM"/>
    </source>
</evidence>
<dbReference type="EMBL" id="CAJNYV010000616">
    <property type="protein sequence ID" value="CAF3371089.1"/>
    <property type="molecule type" value="Genomic_DNA"/>
</dbReference>
<evidence type="ECO:0000313" key="10">
    <source>
        <dbReference type="Proteomes" id="UP000663873"/>
    </source>
</evidence>
<dbReference type="Proteomes" id="UP000663848">
    <property type="component" value="Unassembled WGS sequence"/>
</dbReference>
<evidence type="ECO:0000313" key="5">
    <source>
        <dbReference type="EMBL" id="CAF4236989.1"/>
    </source>
</evidence>
<evidence type="ECO:0000313" key="6">
    <source>
        <dbReference type="EMBL" id="CAF4495407.1"/>
    </source>
</evidence>
<dbReference type="Proteomes" id="UP000663833">
    <property type="component" value="Unassembled WGS sequence"/>
</dbReference>
<dbReference type="AlphaFoldDB" id="A0A818CV05"/>
<evidence type="ECO:0000313" key="8">
    <source>
        <dbReference type="EMBL" id="CAF4558286.1"/>
    </source>
</evidence>
<name>A0A818CV05_9BILA</name>
<dbReference type="EMBL" id="CAJNXB010005666">
    <property type="protein sequence ID" value="CAF3437253.1"/>
    <property type="molecule type" value="Genomic_DNA"/>
</dbReference>
<dbReference type="Gene3D" id="3.40.50.300">
    <property type="entry name" value="P-loop containing nucleotide triphosphate hydrolases"/>
    <property type="match status" value="1"/>
</dbReference>
<evidence type="ECO:0000313" key="2">
    <source>
        <dbReference type="EMBL" id="CAF3386037.1"/>
    </source>
</evidence>
<dbReference type="PANTHER" id="PTHR10285">
    <property type="entry name" value="URIDINE KINASE"/>
    <property type="match status" value="1"/>
</dbReference>
<dbReference type="EMBL" id="CAJOBS010000352">
    <property type="protein sequence ID" value="CAF4558286.1"/>
    <property type="molecule type" value="Genomic_DNA"/>
</dbReference>
<dbReference type="EMBL" id="CAJNYD010002013">
    <property type="protein sequence ID" value="CAF3386037.1"/>
    <property type="molecule type" value="Genomic_DNA"/>
</dbReference>
<organism evidence="4 9">
    <name type="scientific">Rotaria socialis</name>
    <dbReference type="NCBI Taxonomy" id="392032"/>
    <lineage>
        <taxon>Eukaryota</taxon>
        <taxon>Metazoa</taxon>
        <taxon>Spiralia</taxon>
        <taxon>Gnathifera</taxon>
        <taxon>Rotifera</taxon>
        <taxon>Eurotatoria</taxon>
        <taxon>Bdelloidea</taxon>
        <taxon>Philodinida</taxon>
        <taxon>Philodinidae</taxon>
        <taxon>Rotaria</taxon>
    </lineage>
</organism>
<dbReference type="InterPro" id="IPR027417">
    <property type="entry name" value="P-loop_NTPase"/>
</dbReference>
<comment type="caution">
    <text evidence="4">The sequence shown here is derived from an EMBL/GenBank/DDBJ whole genome shotgun (WGS) entry which is preliminary data.</text>
</comment>
<dbReference type="Proteomes" id="UP000663873">
    <property type="component" value="Unassembled WGS sequence"/>
</dbReference>
<dbReference type="EMBL" id="CAJNYT010000993">
    <property type="protein sequence ID" value="CAF3388596.1"/>
    <property type="molecule type" value="Genomic_DNA"/>
</dbReference>
<accession>A0A818CV05</accession>
<sequence length="217" mass="25914">MVTNTNHPQVIFIGIAGPSGCGKTTYGRHLVDHLRSPLHLIELDHFFNHGISIDHPILGRIESQEEPGTLDIQQLLNLLRHIKYEPEKTTRYHLDSVSIKHQNNIFIIVEGFLLFALSNDLTNMFDIRIFFESTLSECRMKRYRRHSRISDKVSDEQIRIPNKFQQWFDHLVWNEYLKRRNLQISKAEKIFQFDDYKNRQYMQIDDYIDKRLQELTD</sequence>
<dbReference type="Proteomes" id="UP000663838">
    <property type="component" value="Unassembled WGS sequence"/>
</dbReference>
<dbReference type="SUPFAM" id="SSF52540">
    <property type="entry name" value="P-loop containing nucleoside triphosphate hydrolases"/>
    <property type="match status" value="1"/>
</dbReference>
<gene>
    <name evidence="3" type="ORF">GRG538_LOCUS8894</name>
    <name evidence="6" type="ORF">HFQ381_LOCUS27359</name>
    <name evidence="1" type="ORF">KIK155_LOCUS5403</name>
    <name evidence="2" type="ORF">LUA448_LOCUS16217</name>
    <name evidence="7" type="ORF">QYT958_LOCUS8612</name>
    <name evidence="4" type="ORF">TIS948_LOCUS30872</name>
    <name evidence="8" type="ORF">TOA249_LOCUS7741</name>
    <name evidence="5" type="ORF">UJA718_LOCUS8697</name>
</gene>
<dbReference type="Proteomes" id="UP000663872">
    <property type="component" value="Unassembled WGS sequence"/>
</dbReference>
<dbReference type="OrthoDB" id="10041966at2759"/>
<dbReference type="EMBL" id="CAJOBO010003521">
    <property type="protein sequence ID" value="CAF4495407.1"/>
    <property type="molecule type" value="Genomic_DNA"/>
</dbReference>
<dbReference type="Proteomes" id="UP000663851">
    <property type="component" value="Unassembled WGS sequence"/>
</dbReference>
<protein>
    <recommendedName>
        <fullName evidence="11">Phosphoribulokinase/uridine kinase domain-containing protein</fullName>
    </recommendedName>
</protein>
<dbReference type="EMBL" id="CAJOBR010000868">
    <property type="protein sequence ID" value="CAF4555426.1"/>
    <property type="molecule type" value="Genomic_DNA"/>
</dbReference>
<dbReference type="Proteomes" id="UP000663865">
    <property type="component" value="Unassembled WGS sequence"/>
</dbReference>
<dbReference type="Proteomes" id="UP000663825">
    <property type="component" value="Unassembled WGS sequence"/>
</dbReference>